<dbReference type="Proteomes" id="UP000269134">
    <property type="component" value="Unassembled WGS sequence"/>
</dbReference>
<organism evidence="1 2">
    <name type="scientific">Stutzerimonas nitrititolerans</name>
    <dbReference type="NCBI Taxonomy" id="2482751"/>
    <lineage>
        <taxon>Bacteria</taxon>
        <taxon>Pseudomonadati</taxon>
        <taxon>Pseudomonadota</taxon>
        <taxon>Gammaproteobacteria</taxon>
        <taxon>Pseudomonadales</taxon>
        <taxon>Pseudomonadaceae</taxon>
        <taxon>Stutzerimonas</taxon>
    </lineage>
</organism>
<accession>A0ABX9V483</accession>
<name>A0ABX9V483_9GAMM</name>
<reference evidence="1 2" key="1">
    <citation type="submission" date="2018-10" db="EMBL/GenBank/DDBJ databases">
        <title>Pseudomonas sp. GL14 genome.</title>
        <authorList>
            <person name="Peng J."/>
            <person name="Liu Z.-P."/>
        </authorList>
    </citation>
    <scope>NUCLEOTIDE SEQUENCE [LARGE SCALE GENOMIC DNA]</scope>
    <source>
        <strain evidence="1 2">GL14</strain>
    </source>
</reference>
<keyword evidence="2" id="KW-1185">Reference proteome</keyword>
<comment type="caution">
    <text evidence="1">The sequence shown here is derived from an EMBL/GenBank/DDBJ whole genome shotgun (WGS) entry which is preliminary data.</text>
</comment>
<evidence type="ECO:0000313" key="2">
    <source>
        <dbReference type="Proteomes" id="UP000269134"/>
    </source>
</evidence>
<protein>
    <submittedName>
        <fullName evidence="1">Immunity protein</fullName>
    </submittedName>
</protein>
<proteinExistence type="predicted"/>
<dbReference type="RefSeq" id="WP_122077471.1">
    <property type="nucleotide sequence ID" value="NZ_DAMBYT010000094.1"/>
</dbReference>
<evidence type="ECO:0000313" key="1">
    <source>
        <dbReference type="EMBL" id="RMI00632.1"/>
    </source>
</evidence>
<dbReference type="EMBL" id="RFFL01000008">
    <property type="protein sequence ID" value="RMI00632.1"/>
    <property type="molecule type" value="Genomic_DNA"/>
</dbReference>
<sequence>MDAVTINRLARGLGRTYDELVSESLIQGSPVPLFTEGRNEDLIHKPAPGIELWFWAETKKLERVVITLAALVQGDELYTGELPTPFTHRMNQSGVRDLLGDPYQTKGPVKLPPPIGVTGGWDAYRLGQAFHPNAEIVVQYLQDTTAAGLAFELIDKGHD</sequence>
<dbReference type="InterPro" id="IPR045657">
    <property type="entry name" value="DUF6392"/>
</dbReference>
<gene>
    <name evidence="1" type="ORF">EA795_11780</name>
</gene>
<dbReference type="GeneID" id="84609721"/>
<dbReference type="Pfam" id="PF19929">
    <property type="entry name" value="DUF6392"/>
    <property type="match status" value="1"/>
</dbReference>